<sequence length="474" mass="52998">MKLTLWLVLGAVGVGAVGTGVGFGTKYFLDHKAKSNVDVAFKQRSLRKQVNVGFWNALNFLGSERSFGNQNSKVKTKGIAEIINLLKYDIVGLAEIQPSTESTAERFVDQLNEYADPYTSWSYDLSPVTTSKTASEGQKERILIVYNSQSVKMEGQGWFYDNPEMDISNYVSDGSSSKTRTPKKTKTSKKKPTKKKSSRSKSSKGSKKQKTTNESESETLELKLEQRRVTTRSQSKQQKGQEQATDQTDSEGVTTEEGADNTDTELVETTAETTEQEATTESTKDTKETKDRIKVDWSRPPYSAEFSTQKGKVVVAFGHFDSPGANTKRGEKIAKMGKGQGAHEYFEAQTTFKAMDSIKQHFNNENILFMADTNIKFGNQAAAFGESKDYTFLTEDNEAWKSSLGTKSGYANPYDKIITSNSFKNKVLNQAEPYWNYFDRYLKTKGHNSYLFDLASWGTKPRTISDHAPVGVLF</sequence>
<accession>A0A0H3DJW5</accession>
<dbReference type="PaxDb" id="722438-MPNE_0571"/>
<dbReference type="EMBL" id="CP002077">
    <property type="protein sequence ID" value="ADK86702.1"/>
    <property type="molecule type" value="Genomic_DNA"/>
</dbReference>
<reference evidence="2 3" key="1">
    <citation type="journal article" date="2010" name="Appl. Environ. Microbiol.">
        <title>Targeted chromosomal knockouts in Mycoplasma pneumoniae.</title>
        <authorList>
            <person name="Krishnakumar R."/>
            <person name="Assad-Garcia N."/>
            <person name="Benders G.A."/>
            <person name="Phan Q."/>
            <person name="Montague M.G."/>
            <person name="Glass J.I."/>
        </authorList>
    </citation>
    <scope>NUCLEOTIDE SEQUENCE [LARGE SCALE GENOMIC DNA]</scope>
    <source>
        <strain evidence="3">ATCC 15531 / DSM 22911 / NBRC 14401 / NCTC 10119 / FH</strain>
    </source>
</reference>
<dbReference type="Proteomes" id="UP000007756">
    <property type="component" value="Chromosome"/>
</dbReference>
<keyword evidence="2" id="KW-0255">Endonuclease</keyword>
<evidence type="ECO:0000256" key="1">
    <source>
        <dbReference type="SAM" id="MobiDB-lite"/>
    </source>
</evidence>
<dbReference type="Gene3D" id="3.60.10.10">
    <property type="entry name" value="Endonuclease/exonuclease/phosphatase"/>
    <property type="match status" value="2"/>
</dbReference>
<dbReference type="PANTHER" id="PTHR11371:SF31">
    <property type="entry name" value="EXTRACELLULAR NUCLEASE"/>
    <property type="match status" value="1"/>
</dbReference>
<dbReference type="SUPFAM" id="SSF56219">
    <property type="entry name" value="DNase I-like"/>
    <property type="match status" value="1"/>
</dbReference>
<dbReference type="PATRIC" id="fig|722438.3.peg.545"/>
<name>A0A0H3DJW5_MYCPB</name>
<dbReference type="AlphaFoldDB" id="A0A0H3DJW5"/>
<feature type="compositionally biased region" description="Polar residues" evidence="1">
    <location>
        <begin position="231"/>
        <end position="253"/>
    </location>
</feature>
<feature type="compositionally biased region" description="Basic residues" evidence="1">
    <location>
        <begin position="180"/>
        <end position="210"/>
    </location>
</feature>
<feature type="compositionally biased region" description="Acidic residues" evidence="1">
    <location>
        <begin position="257"/>
        <end position="266"/>
    </location>
</feature>
<keyword evidence="2" id="KW-0540">Nuclease</keyword>
<dbReference type="RefSeq" id="WP_014325565.1">
    <property type="nucleotide sequence ID" value="NZ_CP010546.1"/>
</dbReference>
<organism evidence="2 3">
    <name type="scientific">Mycoplasmoides pneumoniae (strain ATCC 15531 / DSM 23978 / CIP 103766 / NBRC 14401 / NCTC 10119 / FH)</name>
    <name type="common">Mycoplasma pneumoniae</name>
    <dbReference type="NCBI Taxonomy" id="722438"/>
    <lineage>
        <taxon>Bacteria</taxon>
        <taxon>Bacillati</taxon>
        <taxon>Mycoplasmatota</taxon>
        <taxon>Mycoplasmoidales</taxon>
        <taxon>Mycoplasmoidaceae</taxon>
        <taxon>Mycoplasmoides</taxon>
    </lineage>
</organism>
<dbReference type="GO" id="GO:0004527">
    <property type="term" value="F:exonuclease activity"/>
    <property type="evidence" value="ECO:0007669"/>
    <property type="project" value="UniProtKB-KW"/>
</dbReference>
<keyword evidence="2" id="KW-0269">Exonuclease</keyword>
<dbReference type="KEGG" id="mpj:MPNE_0571"/>
<dbReference type="InterPro" id="IPR036691">
    <property type="entry name" value="Endo/exonu/phosph_ase_sf"/>
</dbReference>
<feature type="region of interest" description="Disordered" evidence="1">
    <location>
        <begin position="170"/>
        <end position="292"/>
    </location>
</feature>
<feature type="compositionally biased region" description="Low complexity" evidence="1">
    <location>
        <begin position="267"/>
        <end position="281"/>
    </location>
</feature>
<dbReference type="GO" id="GO:0004519">
    <property type="term" value="F:endonuclease activity"/>
    <property type="evidence" value="ECO:0007669"/>
    <property type="project" value="UniProtKB-KW"/>
</dbReference>
<dbReference type="STRING" id="722438.F539_02760"/>
<dbReference type="eggNOG" id="COG2374">
    <property type="taxonomic scope" value="Bacteria"/>
</dbReference>
<gene>
    <name evidence="2" type="ordered locus">MPNE_0571</name>
</gene>
<dbReference type="GeneID" id="66609373"/>
<protein>
    <submittedName>
        <fullName evidence="2">Endonuclease/exonuclease/phosphatase family protein</fullName>
    </submittedName>
</protein>
<keyword evidence="2" id="KW-0378">Hydrolase</keyword>
<proteinExistence type="predicted"/>
<dbReference type="PANTHER" id="PTHR11371">
    <property type="entry name" value="DEOXYRIBONUCLEASE"/>
    <property type="match status" value="1"/>
</dbReference>
<dbReference type="HOGENOM" id="CLU_575958_0_0_14"/>
<evidence type="ECO:0000313" key="2">
    <source>
        <dbReference type="EMBL" id="ADK86702.1"/>
    </source>
</evidence>
<feature type="compositionally biased region" description="Basic and acidic residues" evidence="1">
    <location>
        <begin position="282"/>
        <end position="292"/>
    </location>
</feature>
<evidence type="ECO:0000313" key="3">
    <source>
        <dbReference type="Proteomes" id="UP000007756"/>
    </source>
</evidence>